<dbReference type="Proteomes" id="UP000828941">
    <property type="component" value="Chromosome 1"/>
</dbReference>
<keyword evidence="2" id="KW-1185">Reference proteome</keyword>
<reference evidence="1 2" key="1">
    <citation type="journal article" date="2022" name="DNA Res.">
        <title>Chromosomal-level genome assembly of the orchid tree Bauhinia variegata (Leguminosae; Cercidoideae) supports the allotetraploid origin hypothesis of Bauhinia.</title>
        <authorList>
            <person name="Zhong Y."/>
            <person name="Chen Y."/>
            <person name="Zheng D."/>
            <person name="Pang J."/>
            <person name="Liu Y."/>
            <person name="Luo S."/>
            <person name="Meng S."/>
            <person name="Qian L."/>
            <person name="Wei D."/>
            <person name="Dai S."/>
            <person name="Zhou R."/>
        </authorList>
    </citation>
    <scope>NUCLEOTIDE SEQUENCE [LARGE SCALE GENOMIC DNA]</scope>
    <source>
        <strain evidence="1">BV-YZ2020</strain>
    </source>
</reference>
<gene>
    <name evidence="1" type="ORF">L6164_000476</name>
</gene>
<evidence type="ECO:0000313" key="1">
    <source>
        <dbReference type="EMBL" id="KAI4356454.1"/>
    </source>
</evidence>
<organism evidence="1 2">
    <name type="scientific">Bauhinia variegata</name>
    <name type="common">Purple orchid tree</name>
    <name type="synonym">Phanera variegata</name>
    <dbReference type="NCBI Taxonomy" id="167791"/>
    <lineage>
        <taxon>Eukaryota</taxon>
        <taxon>Viridiplantae</taxon>
        <taxon>Streptophyta</taxon>
        <taxon>Embryophyta</taxon>
        <taxon>Tracheophyta</taxon>
        <taxon>Spermatophyta</taxon>
        <taxon>Magnoliopsida</taxon>
        <taxon>eudicotyledons</taxon>
        <taxon>Gunneridae</taxon>
        <taxon>Pentapetalae</taxon>
        <taxon>rosids</taxon>
        <taxon>fabids</taxon>
        <taxon>Fabales</taxon>
        <taxon>Fabaceae</taxon>
        <taxon>Cercidoideae</taxon>
        <taxon>Cercideae</taxon>
        <taxon>Bauhiniinae</taxon>
        <taxon>Bauhinia</taxon>
    </lineage>
</organism>
<evidence type="ECO:0000313" key="2">
    <source>
        <dbReference type="Proteomes" id="UP000828941"/>
    </source>
</evidence>
<dbReference type="EMBL" id="CM039426">
    <property type="protein sequence ID" value="KAI4356454.1"/>
    <property type="molecule type" value="Genomic_DNA"/>
</dbReference>
<comment type="caution">
    <text evidence="1">The sequence shown here is derived from an EMBL/GenBank/DDBJ whole genome shotgun (WGS) entry which is preliminary data.</text>
</comment>
<protein>
    <submittedName>
        <fullName evidence="1">Uncharacterized protein</fullName>
    </submittedName>
</protein>
<sequence>MWPLLTMDDFKCRFIDPNWSPFEMLLEIAEVEEQKFQQDQRSSHEKIHVGVDVTAKPKKEKKAEPNPVRVNGVAVAEADNAGKNPRRGWKFNNASKKNIYDHRGVTGEADSRNSEPNPVAEISKEHVCEERFLCLEKKPNNETIGNPNPDDNNGKKPLVLKLKRRVADDDECMVFNSKKAEMESTPRTSNSNPILNRQFQLPTPPLAKEFMKKINELGGTEITFLIQKALFPTDLSQQHNRLSMPIKQMKSDEFLRESELHLVESKENKNKDHVLNVPLLQPSSLEVWESGITLKRWDMSGIYALIGSWFRMVMANGLEENDIIQVWSFRVQGQLWMALVKLN</sequence>
<proteinExistence type="predicted"/>
<name>A0ACB9Q827_BAUVA</name>
<accession>A0ACB9Q827</accession>